<evidence type="ECO:0000256" key="1">
    <source>
        <dbReference type="ARBA" id="ARBA00011063"/>
    </source>
</evidence>
<dbReference type="PATRIC" id="fig|570277.3.peg.3230"/>
<dbReference type="AlphaFoldDB" id="A0A142BE51"/>
<dbReference type="SMART" id="SM00226">
    <property type="entry name" value="LMWPc"/>
    <property type="match status" value="1"/>
</dbReference>
<dbReference type="RefSeq" id="WP_034872504.1">
    <property type="nucleotide sequence ID" value="NZ_CP013251.1"/>
</dbReference>
<dbReference type="InterPro" id="IPR023485">
    <property type="entry name" value="Ptyr_pPase"/>
</dbReference>
<comment type="similarity">
    <text evidence="1">Belongs to the low molecular weight phosphotyrosine protein phosphatase family.</text>
</comment>
<dbReference type="InterPro" id="IPR017867">
    <property type="entry name" value="Tyr_phospatase_low_mol_wt"/>
</dbReference>
<dbReference type="InterPro" id="IPR050438">
    <property type="entry name" value="LMW_PTPase"/>
</dbReference>
<dbReference type="InterPro" id="IPR036196">
    <property type="entry name" value="Ptyr_pPase_sf"/>
</dbReference>
<protein>
    <recommendedName>
        <fullName evidence="2">protein-tyrosine-phosphatase</fullName>
        <ecNumber evidence="2">3.1.3.48</ecNumber>
    </recommendedName>
</protein>
<dbReference type="FunFam" id="3.40.50.2300:FF:000113">
    <property type="entry name" value="Low molecular weight protein-tyrosine-phosphatase"/>
    <property type="match status" value="1"/>
</dbReference>
<sequence length="164" mass="18008">MVKVLFVCLGNICRSPTAHGIFARQVENAGLADVIIIDSAGTSGWHKGSKPDSRSMAEAKQQGYDLSFIRSRQVTAEDFAGQDYILAMDQSNLDDLLAECPPEHQHKVKLFLDFAEGSRSEVPDPYYGGDDGFADVLRLVEQGGLALLDHMMRHHFPSRGNASD</sequence>
<dbReference type="Gene3D" id="3.40.50.2300">
    <property type="match status" value="1"/>
</dbReference>
<gene>
    <name evidence="7" type="primary">etp</name>
    <name evidence="7" type="ORF">EZMO1_2992</name>
</gene>
<proteinExistence type="inferred from homology"/>
<dbReference type="KEGG" id="emp:EZMO1_2992"/>
<evidence type="ECO:0000256" key="3">
    <source>
        <dbReference type="ARBA" id="ARBA00022801"/>
    </source>
</evidence>
<dbReference type="PANTHER" id="PTHR11717:SF7">
    <property type="entry name" value="LOW MOLECULAR WEIGHT PHOSPHOTYROSINE PROTEIN PHOSPHATASE"/>
    <property type="match status" value="1"/>
</dbReference>
<evidence type="ECO:0000259" key="6">
    <source>
        <dbReference type="SMART" id="SM00226"/>
    </source>
</evidence>
<dbReference type="OrthoDB" id="9784339at2"/>
<dbReference type="PANTHER" id="PTHR11717">
    <property type="entry name" value="LOW MOLECULAR WEIGHT PROTEIN TYROSINE PHOSPHATASE"/>
    <property type="match status" value="1"/>
</dbReference>
<evidence type="ECO:0000313" key="7">
    <source>
        <dbReference type="EMBL" id="AMO57027.1"/>
    </source>
</evidence>
<evidence type="ECO:0000313" key="8">
    <source>
        <dbReference type="Proteomes" id="UP000071065"/>
    </source>
</evidence>
<dbReference type="Pfam" id="PF01451">
    <property type="entry name" value="LMWPc"/>
    <property type="match status" value="1"/>
</dbReference>
<feature type="active site" description="Proton donor" evidence="5">
    <location>
        <position position="124"/>
    </location>
</feature>
<dbReference type="SUPFAM" id="SSF52788">
    <property type="entry name" value="Phosphotyrosine protein phosphatases I"/>
    <property type="match status" value="1"/>
</dbReference>
<dbReference type="GO" id="GO:0004725">
    <property type="term" value="F:protein tyrosine phosphatase activity"/>
    <property type="evidence" value="ECO:0007669"/>
    <property type="project" value="UniProtKB-EC"/>
</dbReference>
<accession>A0A142BE51</accession>
<name>A0A142BE51_9GAMM</name>
<feature type="active site" evidence="5">
    <location>
        <position position="14"/>
    </location>
</feature>
<dbReference type="EC" id="3.1.3.48" evidence="2"/>
<keyword evidence="3 7" id="KW-0378">Hydrolase</keyword>
<dbReference type="EMBL" id="CP013251">
    <property type="protein sequence ID" value="AMO57027.1"/>
    <property type="molecule type" value="Genomic_DNA"/>
</dbReference>
<reference evidence="7 8" key="1">
    <citation type="journal article" date="2016" name="Front. Microbiol.">
        <title>Genomic Insight into the Host-Endosymbiont Relationship of Endozoicomonas montiporae CL-33(T) with its Coral Host.</title>
        <authorList>
            <person name="Ding J.-Y."/>
            <person name="Shiu J.-H."/>
            <person name="Chen W.-M."/>
            <person name="Chiang Y.-R."/>
            <person name="Tang S.-L."/>
        </authorList>
    </citation>
    <scope>NUCLEOTIDE SEQUENCE [LARGE SCALE GENOMIC DNA]</scope>
    <source>
        <strain evidence="7 8">CL-33</strain>
    </source>
</reference>
<evidence type="ECO:0000256" key="2">
    <source>
        <dbReference type="ARBA" id="ARBA00013064"/>
    </source>
</evidence>
<feature type="domain" description="Phosphotyrosine protein phosphatase I" evidence="6">
    <location>
        <begin position="2"/>
        <end position="150"/>
    </location>
</feature>
<organism evidence="7 8">
    <name type="scientific">Endozoicomonas montiporae CL-33</name>
    <dbReference type="NCBI Taxonomy" id="570277"/>
    <lineage>
        <taxon>Bacteria</taxon>
        <taxon>Pseudomonadati</taxon>
        <taxon>Pseudomonadota</taxon>
        <taxon>Gammaproteobacteria</taxon>
        <taxon>Oceanospirillales</taxon>
        <taxon>Endozoicomonadaceae</taxon>
        <taxon>Endozoicomonas</taxon>
    </lineage>
</organism>
<feature type="active site" description="Nucleophile" evidence="5">
    <location>
        <position position="8"/>
    </location>
</feature>
<dbReference type="CDD" id="cd16343">
    <property type="entry name" value="LMWPTP"/>
    <property type="match status" value="1"/>
</dbReference>
<dbReference type="Proteomes" id="UP000071065">
    <property type="component" value="Chromosome"/>
</dbReference>
<dbReference type="STRING" id="570277.EZMO1_2992"/>
<dbReference type="PRINTS" id="PR00719">
    <property type="entry name" value="LMWPTPASE"/>
</dbReference>
<evidence type="ECO:0000256" key="5">
    <source>
        <dbReference type="PIRSR" id="PIRSR617867-1"/>
    </source>
</evidence>
<keyword evidence="4" id="KW-0904">Protein phosphatase</keyword>
<evidence type="ECO:0000256" key="4">
    <source>
        <dbReference type="ARBA" id="ARBA00022912"/>
    </source>
</evidence>